<keyword evidence="2" id="KW-0812">Transmembrane</keyword>
<proteinExistence type="predicted"/>
<keyword evidence="5" id="KW-1185">Reference proteome</keyword>
<feature type="transmembrane region" description="Helical" evidence="2">
    <location>
        <begin position="95"/>
        <end position="118"/>
    </location>
</feature>
<gene>
    <name evidence="4" type="ORF">AAF712_004431</name>
</gene>
<dbReference type="EMBL" id="JBBXMP010000018">
    <property type="protein sequence ID" value="KAL0068353.1"/>
    <property type="molecule type" value="Genomic_DNA"/>
</dbReference>
<evidence type="ECO:0000259" key="3">
    <source>
        <dbReference type="Pfam" id="PF20152"/>
    </source>
</evidence>
<name>A0ABR3A3Y2_9AGAR</name>
<feature type="region of interest" description="Disordered" evidence="1">
    <location>
        <begin position="192"/>
        <end position="221"/>
    </location>
</feature>
<dbReference type="Pfam" id="PF20152">
    <property type="entry name" value="DUF6534"/>
    <property type="match status" value="1"/>
</dbReference>
<accession>A0ABR3A3Y2</accession>
<feature type="region of interest" description="Disordered" evidence="1">
    <location>
        <begin position="233"/>
        <end position="256"/>
    </location>
</feature>
<keyword evidence="2" id="KW-0472">Membrane</keyword>
<organism evidence="4 5">
    <name type="scientific">Marasmius tenuissimus</name>
    <dbReference type="NCBI Taxonomy" id="585030"/>
    <lineage>
        <taxon>Eukaryota</taxon>
        <taxon>Fungi</taxon>
        <taxon>Dikarya</taxon>
        <taxon>Basidiomycota</taxon>
        <taxon>Agaricomycotina</taxon>
        <taxon>Agaricomycetes</taxon>
        <taxon>Agaricomycetidae</taxon>
        <taxon>Agaricales</taxon>
        <taxon>Marasmiineae</taxon>
        <taxon>Marasmiaceae</taxon>
        <taxon>Marasmius</taxon>
    </lineage>
</organism>
<evidence type="ECO:0000313" key="4">
    <source>
        <dbReference type="EMBL" id="KAL0068353.1"/>
    </source>
</evidence>
<protein>
    <recommendedName>
        <fullName evidence="3">DUF6534 domain-containing protein</fullName>
    </recommendedName>
</protein>
<comment type="caution">
    <text evidence="4">The sequence shown here is derived from an EMBL/GenBank/DDBJ whole genome shotgun (WGS) entry which is preliminary data.</text>
</comment>
<dbReference type="InterPro" id="IPR045339">
    <property type="entry name" value="DUF6534"/>
</dbReference>
<sequence length="305" mass="33624">MFTLVSGAGGLSSILYVLYEPHDFKVFFKQLLTPRGVLTFSAGSLLDEQDHKITLSFVNLMAAVSQALITFCLWYSFKSHMDEASTTPQPIFQRLGLMVVIRGTFLTLAQLVLVVIYLAKPDQLWWMVIHQALPPLYYMTAISTLNIRLELLEQPRIDEESQSDSVSEPGIYVKTPASAGGGPFMVDTNCVSSPGPASDTRSVEARQKPGTVPGVLRPSQGDNTKKIRIEWTPQDESAATRSIASQDSSPLPALAPNRLNKDFESFFESASSKEAESTISVIKEGTDRPRFARQFLGVFKLRGGK</sequence>
<feature type="transmembrane region" description="Helical" evidence="2">
    <location>
        <begin position="53"/>
        <end position="75"/>
    </location>
</feature>
<evidence type="ECO:0000313" key="5">
    <source>
        <dbReference type="Proteomes" id="UP001437256"/>
    </source>
</evidence>
<evidence type="ECO:0000256" key="1">
    <source>
        <dbReference type="SAM" id="MobiDB-lite"/>
    </source>
</evidence>
<feature type="domain" description="DUF6534" evidence="3">
    <location>
        <begin position="63"/>
        <end position="148"/>
    </location>
</feature>
<feature type="compositionally biased region" description="Polar residues" evidence="1">
    <location>
        <begin position="234"/>
        <end position="249"/>
    </location>
</feature>
<reference evidence="4 5" key="1">
    <citation type="submission" date="2024-05" db="EMBL/GenBank/DDBJ databases">
        <title>A draft genome resource for the thread blight pathogen Marasmius tenuissimus strain MS-2.</title>
        <authorList>
            <person name="Yulfo-Soto G.E."/>
            <person name="Baruah I.K."/>
            <person name="Amoako-Attah I."/>
            <person name="Bukari Y."/>
            <person name="Meinhardt L.W."/>
            <person name="Bailey B.A."/>
            <person name="Cohen S.P."/>
        </authorList>
    </citation>
    <scope>NUCLEOTIDE SEQUENCE [LARGE SCALE GENOMIC DNA]</scope>
    <source>
        <strain evidence="4 5">MS-2</strain>
    </source>
</reference>
<evidence type="ECO:0000256" key="2">
    <source>
        <dbReference type="SAM" id="Phobius"/>
    </source>
</evidence>
<dbReference type="Proteomes" id="UP001437256">
    <property type="component" value="Unassembled WGS sequence"/>
</dbReference>
<keyword evidence="2" id="KW-1133">Transmembrane helix</keyword>